<name>A0AAN6NPE4_9PEZI</name>
<accession>A0AAN6NPE4</accession>
<feature type="transmembrane region" description="Helical" evidence="2">
    <location>
        <begin position="12"/>
        <end position="32"/>
    </location>
</feature>
<sequence length="743" mass="85170">MGSNDNKVETAALVISLVALIGTILQVVQQYLASATGYANCRKSLKGGWYDTVHRKFQRKELRFEVQFETPVIFVCLRTNTRGPMDKPELNHKVPICFLDGTTESMEKARLLTKDQQQRDALQHNRIHTADNEKATWLNLLEEIQSMERESSKWVKEHHQTSGPHPLADVKEDTLVVALQPKPRSWDNMPAGVKKPYATTTICHIVEIASMLEIHWKEFDRSRDKYRAEGNGFMLTGSTVPDLGLTFTFQICGQARFQENRTIPHHEIKDLCFGYIRTIFSKTRDQRKLGAKDDEELQFGSLPEIAETMVQLECNTSTANYFKTKDARHQHLFAVPFEVMGMIGQCLYMKNSYYRILPNPTPYHWDRHFFDLPKLIKEFSERMNKDDYMTQSEHTSALKDIARKVLKELARKVLKELEADRNDVARRQKQRDSEVAAAAEEERKREDQSNKEAGGGDKKNDAEITGDIPVEGGVTGPLKRLQRRKRTRQWIEHRESTQPKAERPKKDYAPILPGYHLPLLTCLHGAIQECDKYLKARKRDFLKMVVREHIQEVLKIINEPELEEITKSTTAGDTGDDSCKQAGKTVPAFFDILSAANPEDRQGIFMKVYFEHVLPCVRVRAAKAYDKRQRMKIIYNRSYTLAHQTEDSDISGLGQAQTERAAGPDATCTIPRASRTADQPPVSPTTPALAPEQFTEAEAEAETIWCTLIFRMLCWLQLHDFDKKDIQFAKSELRGNRLPVYIS</sequence>
<keyword evidence="2" id="KW-1133">Transmembrane helix</keyword>
<evidence type="ECO:0000313" key="4">
    <source>
        <dbReference type="Proteomes" id="UP001303222"/>
    </source>
</evidence>
<keyword evidence="2" id="KW-0812">Transmembrane</keyword>
<protein>
    <recommendedName>
        <fullName evidence="5">Modin</fullName>
    </recommendedName>
</protein>
<evidence type="ECO:0000256" key="2">
    <source>
        <dbReference type="SAM" id="Phobius"/>
    </source>
</evidence>
<evidence type="ECO:0000313" key="3">
    <source>
        <dbReference type="EMBL" id="KAK3948704.1"/>
    </source>
</evidence>
<comment type="caution">
    <text evidence="3">The sequence shown here is derived from an EMBL/GenBank/DDBJ whole genome shotgun (WGS) entry which is preliminary data.</text>
</comment>
<gene>
    <name evidence="3" type="ORF">QBC32DRAFT_364834</name>
</gene>
<dbReference type="Proteomes" id="UP001303222">
    <property type="component" value="Unassembled WGS sequence"/>
</dbReference>
<reference evidence="3" key="1">
    <citation type="journal article" date="2023" name="Mol. Phylogenet. Evol.">
        <title>Genome-scale phylogeny and comparative genomics of the fungal order Sordariales.</title>
        <authorList>
            <person name="Hensen N."/>
            <person name="Bonometti L."/>
            <person name="Westerberg I."/>
            <person name="Brannstrom I.O."/>
            <person name="Guillou S."/>
            <person name="Cros-Aarteil S."/>
            <person name="Calhoun S."/>
            <person name="Haridas S."/>
            <person name="Kuo A."/>
            <person name="Mondo S."/>
            <person name="Pangilinan J."/>
            <person name="Riley R."/>
            <person name="LaButti K."/>
            <person name="Andreopoulos B."/>
            <person name="Lipzen A."/>
            <person name="Chen C."/>
            <person name="Yan M."/>
            <person name="Daum C."/>
            <person name="Ng V."/>
            <person name="Clum A."/>
            <person name="Steindorff A."/>
            <person name="Ohm R.A."/>
            <person name="Martin F."/>
            <person name="Silar P."/>
            <person name="Natvig D.O."/>
            <person name="Lalanne C."/>
            <person name="Gautier V."/>
            <person name="Ament-Velasquez S.L."/>
            <person name="Kruys A."/>
            <person name="Hutchinson M.I."/>
            <person name="Powell A.J."/>
            <person name="Barry K."/>
            <person name="Miller A.N."/>
            <person name="Grigoriev I.V."/>
            <person name="Debuchy R."/>
            <person name="Gladieux P."/>
            <person name="Hiltunen Thoren M."/>
            <person name="Johannesson H."/>
        </authorList>
    </citation>
    <scope>NUCLEOTIDE SEQUENCE</scope>
    <source>
        <strain evidence="3">CBS 626.80</strain>
    </source>
</reference>
<evidence type="ECO:0000256" key="1">
    <source>
        <dbReference type="SAM" id="MobiDB-lite"/>
    </source>
</evidence>
<dbReference type="EMBL" id="MU859249">
    <property type="protein sequence ID" value="KAK3948704.1"/>
    <property type="molecule type" value="Genomic_DNA"/>
</dbReference>
<evidence type="ECO:0008006" key="5">
    <source>
        <dbReference type="Google" id="ProtNLM"/>
    </source>
</evidence>
<proteinExistence type="predicted"/>
<keyword evidence="4" id="KW-1185">Reference proteome</keyword>
<feature type="region of interest" description="Disordered" evidence="1">
    <location>
        <begin position="424"/>
        <end position="506"/>
    </location>
</feature>
<organism evidence="3 4">
    <name type="scientific">Pseudoneurospora amorphoporcata</name>
    <dbReference type="NCBI Taxonomy" id="241081"/>
    <lineage>
        <taxon>Eukaryota</taxon>
        <taxon>Fungi</taxon>
        <taxon>Dikarya</taxon>
        <taxon>Ascomycota</taxon>
        <taxon>Pezizomycotina</taxon>
        <taxon>Sordariomycetes</taxon>
        <taxon>Sordariomycetidae</taxon>
        <taxon>Sordariales</taxon>
        <taxon>Sordariaceae</taxon>
        <taxon>Pseudoneurospora</taxon>
    </lineage>
</organism>
<reference evidence="3" key="2">
    <citation type="submission" date="2023-06" db="EMBL/GenBank/DDBJ databases">
        <authorList>
            <consortium name="Lawrence Berkeley National Laboratory"/>
            <person name="Mondo S.J."/>
            <person name="Hensen N."/>
            <person name="Bonometti L."/>
            <person name="Westerberg I."/>
            <person name="Brannstrom I.O."/>
            <person name="Guillou S."/>
            <person name="Cros-Aarteil S."/>
            <person name="Calhoun S."/>
            <person name="Haridas S."/>
            <person name="Kuo A."/>
            <person name="Pangilinan J."/>
            <person name="Riley R."/>
            <person name="Labutti K."/>
            <person name="Andreopoulos B."/>
            <person name="Lipzen A."/>
            <person name="Chen C."/>
            <person name="Yanf M."/>
            <person name="Daum C."/>
            <person name="Ng V."/>
            <person name="Clum A."/>
            <person name="Steindorff A."/>
            <person name="Ohm R."/>
            <person name="Martin F."/>
            <person name="Silar P."/>
            <person name="Natvig D."/>
            <person name="Lalanne C."/>
            <person name="Gautier V."/>
            <person name="Ament-Velasquez S.L."/>
            <person name="Kruys A."/>
            <person name="Hutchinson M.I."/>
            <person name="Powell A.J."/>
            <person name="Barry K."/>
            <person name="Miller A.N."/>
            <person name="Grigoriev I.V."/>
            <person name="Debuchy R."/>
            <person name="Gladieux P."/>
            <person name="Thoren M.H."/>
            <person name="Johannesson H."/>
        </authorList>
    </citation>
    <scope>NUCLEOTIDE SEQUENCE</scope>
    <source>
        <strain evidence="3">CBS 626.80</strain>
    </source>
</reference>
<keyword evidence="2" id="KW-0472">Membrane</keyword>
<feature type="compositionally biased region" description="Basic and acidic residues" evidence="1">
    <location>
        <begin position="424"/>
        <end position="462"/>
    </location>
</feature>
<dbReference type="AlphaFoldDB" id="A0AAN6NPE4"/>
<feature type="compositionally biased region" description="Basic and acidic residues" evidence="1">
    <location>
        <begin position="489"/>
        <end position="506"/>
    </location>
</feature>